<dbReference type="InterPro" id="IPR049492">
    <property type="entry name" value="BD-FAE-like_dom"/>
</dbReference>
<dbReference type="EMBL" id="MTBC01000009">
    <property type="protein sequence ID" value="OQD42018.1"/>
    <property type="molecule type" value="Genomic_DNA"/>
</dbReference>
<dbReference type="InterPro" id="IPR023296">
    <property type="entry name" value="Glyco_hydro_beta-prop_sf"/>
</dbReference>
<keyword evidence="1" id="KW-0378">Hydrolase</keyword>
<dbReference type="RefSeq" id="WP_080319598.1">
    <property type="nucleotide sequence ID" value="NZ_MTBC01000009.1"/>
</dbReference>
<dbReference type="InterPro" id="IPR055133">
    <property type="entry name" value="BT_3657-like_N"/>
</dbReference>
<protein>
    <submittedName>
        <fullName evidence="4">Beta-galactosidase</fullName>
    </submittedName>
</protein>
<gene>
    <name evidence="4" type="ORF">BUL40_12985</name>
</gene>
<dbReference type="CDD" id="cd08983">
    <property type="entry name" value="GH43_Bt3655-like"/>
    <property type="match status" value="1"/>
</dbReference>
<dbReference type="PANTHER" id="PTHR48081">
    <property type="entry name" value="AB HYDROLASE SUPERFAMILY PROTEIN C4A8.06C"/>
    <property type="match status" value="1"/>
</dbReference>
<dbReference type="InterPro" id="IPR050300">
    <property type="entry name" value="GDXG_lipolytic_enzyme"/>
</dbReference>
<feature type="domain" description="BD-FAE-like" evidence="2">
    <location>
        <begin position="63"/>
        <end position="260"/>
    </location>
</feature>
<keyword evidence="5" id="KW-1185">Reference proteome</keyword>
<dbReference type="SUPFAM" id="SSF53474">
    <property type="entry name" value="alpha/beta-Hydrolases"/>
    <property type="match status" value="1"/>
</dbReference>
<organism evidence="4 5">
    <name type="scientific">Croceivirga radicis</name>
    <dbReference type="NCBI Taxonomy" id="1929488"/>
    <lineage>
        <taxon>Bacteria</taxon>
        <taxon>Pseudomonadati</taxon>
        <taxon>Bacteroidota</taxon>
        <taxon>Flavobacteriia</taxon>
        <taxon>Flavobacteriales</taxon>
        <taxon>Flavobacteriaceae</taxon>
        <taxon>Croceivirga</taxon>
    </lineage>
</organism>
<dbReference type="GO" id="GO:0016787">
    <property type="term" value="F:hydrolase activity"/>
    <property type="evidence" value="ECO:0007669"/>
    <property type="project" value="UniProtKB-KW"/>
</dbReference>
<dbReference type="Proteomes" id="UP000191680">
    <property type="component" value="Unassembled WGS sequence"/>
</dbReference>
<dbReference type="SUPFAM" id="SSF75005">
    <property type="entry name" value="Arabinanase/levansucrase/invertase"/>
    <property type="match status" value="1"/>
</dbReference>
<evidence type="ECO:0000259" key="3">
    <source>
        <dbReference type="Pfam" id="PF22847"/>
    </source>
</evidence>
<dbReference type="Gene3D" id="3.40.50.1820">
    <property type="entry name" value="alpha/beta hydrolase"/>
    <property type="match status" value="1"/>
</dbReference>
<evidence type="ECO:0000259" key="2">
    <source>
        <dbReference type="Pfam" id="PF20434"/>
    </source>
</evidence>
<dbReference type="Gene3D" id="2.115.10.20">
    <property type="entry name" value="Glycosyl hydrolase domain, family 43"/>
    <property type="match status" value="1"/>
</dbReference>
<dbReference type="AlphaFoldDB" id="A0A1V6LPF6"/>
<evidence type="ECO:0000313" key="5">
    <source>
        <dbReference type="Proteomes" id="UP000191680"/>
    </source>
</evidence>
<proteinExistence type="predicted"/>
<evidence type="ECO:0000313" key="4">
    <source>
        <dbReference type="EMBL" id="OQD42018.1"/>
    </source>
</evidence>
<name>A0A1V6LPF6_9FLAO</name>
<feature type="domain" description="Arabinosidase BT-3657-like N-terminal" evidence="3">
    <location>
        <begin position="309"/>
        <end position="409"/>
    </location>
</feature>
<evidence type="ECO:0000256" key="1">
    <source>
        <dbReference type="ARBA" id="ARBA00022801"/>
    </source>
</evidence>
<comment type="caution">
    <text evidence="4">The sequence shown here is derived from an EMBL/GenBank/DDBJ whole genome shotgun (WGS) entry which is preliminary data.</text>
</comment>
<dbReference type="InterPro" id="IPR029058">
    <property type="entry name" value="AB_hydrolase_fold"/>
</dbReference>
<dbReference type="OrthoDB" id="9794725at2"/>
<accession>A0A1V6LPF6</accession>
<sequence length="597" mass="67494">MTKQLLLLFFCLSISLHGQKTLKLWPNGVPNAIATKNYKEETQYDALGIVKGVNKVSVPEITIFEPAEKLKNGTSILVLPGGGYTHLAINKEGFKVAKWLNTLGITAIVLKYRMPADATMETKSIGPLQDAQEAIRYIRANADSLDIDAQKIGVLGFSAGGHLASTLSTQFDKQTYTSSYRVSARPNFSILIYPVITLKDDFTHKGSKHALLGEKPSKSLVEKFSNELQVTNNTPLTLLVHATNDKAVPVENSQQYYNALRKANVPAELLIYQDGGHGFGLGTTGTHNQWPKACEKWLRQNKFLPQKEVYLFSYFKDNGEDGLHLAFSRDGLEWKSLHKDQSLLKPIVGKDSLMRDPCIIKGPEGLFHMVWTVSWTDKGIGYASSRDLVNWSQQQFIPVMEKFEGTRNTWAPEITYDEKENQFIIYWASTITGKFLETQSKMDNGYNHRMYYTITKDFKTFSPTQLFYEPGFNVIDATLQKTGNGYVMFLKDETREPPQKNLKIAFSKNASGPYSKASKPITGNYWAEGPTAVKIKDTWYVYFDKYMDHKYGAISSKDLENWTDISDQVTFPKGLRHGTVFTVSEDFFTTLNYQLED</sequence>
<dbReference type="Pfam" id="PF20434">
    <property type="entry name" value="BD-FAE"/>
    <property type="match status" value="1"/>
</dbReference>
<dbReference type="PANTHER" id="PTHR48081:SF6">
    <property type="entry name" value="PEPTIDASE S9 PROLYL OLIGOPEPTIDASE CATALYTIC DOMAIN-CONTAINING PROTEIN"/>
    <property type="match status" value="1"/>
</dbReference>
<reference evidence="4 5" key="1">
    <citation type="submission" date="2016-12" db="EMBL/GenBank/DDBJ databases">
        <authorList>
            <person name="Song W.-J."/>
            <person name="Kurnit D.M."/>
        </authorList>
    </citation>
    <scope>NUCLEOTIDE SEQUENCE [LARGE SCALE GENOMIC DNA]</scope>
    <source>
        <strain evidence="4 5">HSG9</strain>
    </source>
</reference>
<dbReference type="Pfam" id="PF22847">
    <property type="entry name" value="BT_3657-like_N"/>
    <property type="match status" value="1"/>
</dbReference>